<proteinExistence type="predicted"/>
<comment type="caution">
    <text evidence="3">The sequence shown here is derived from an EMBL/GenBank/DDBJ whole genome shotgun (WGS) entry which is preliminary data.</text>
</comment>
<dbReference type="Proteomes" id="UP000624244">
    <property type="component" value="Unassembled WGS sequence"/>
</dbReference>
<keyword evidence="2" id="KW-0472">Membrane</keyword>
<gene>
    <name evidence="3" type="ORF">GGP41_006843</name>
</gene>
<organism evidence="3 4">
    <name type="scientific">Cochliobolus sativus</name>
    <name type="common">Common root rot and spot blotch fungus</name>
    <name type="synonym">Bipolaris sorokiniana</name>
    <dbReference type="NCBI Taxonomy" id="45130"/>
    <lineage>
        <taxon>Eukaryota</taxon>
        <taxon>Fungi</taxon>
        <taxon>Dikarya</taxon>
        <taxon>Ascomycota</taxon>
        <taxon>Pezizomycotina</taxon>
        <taxon>Dothideomycetes</taxon>
        <taxon>Pleosporomycetidae</taxon>
        <taxon>Pleosporales</taxon>
        <taxon>Pleosporineae</taxon>
        <taxon>Pleosporaceae</taxon>
        <taxon>Bipolaris</taxon>
    </lineage>
</organism>
<evidence type="ECO:0000313" key="4">
    <source>
        <dbReference type="Proteomes" id="UP000624244"/>
    </source>
</evidence>
<dbReference type="AlphaFoldDB" id="A0A8H5ZRK2"/>
<keyword evidence="2" id="KW-1133">Transmembrane helix</keyword>
<dbReference type="PANTHER" id="PTHR39608:SF1">
    <property type="entry name" value="INTEGRAL MEMBRANE PROTEIN (AFU_ORTHOLOGUE AFUA_5G08640)"/>
    <property type="match status" value="1"/>
</dbReference>
<evidence type="ECO:0000313" key="3">
    <source>
        <dbReference type="EMBL" id="KAF5854082.1"/>
    </source>
</evidence>
<evidence type="ECO:0000256" key="2">
    <source>
        <dbReference type="SAM" id="Phobius"/>
    </source>
</evidence>
<feature type="transmembrane region" description="Helical" evidence="2">
    <location>
        <begin position="134"/>
        <end position="154"/>
    </location>
</feature>
<dbReference type="OMA" id="WTFILLM"/>
<feature type="transmembrane region" description="Helical" evidence="2">
    <location>
        <begin position="20"/>
        <end position="40"/>
    </location>
</feature>
<keyword evidence="2" id="KW-0812">Transmembrane</keyword>
<name>A0A8H5ZRK2_COCSA</name>
<accession>A0A8H5ZRK2</accession>
<reference evidence="3" key="1">
    <citation type="submission" date="2019-11" db="EMBL/GenBank/DDBJ databases">
        <title>Bipolaris sorokiniana Genome sequencing.</title>
        <authorList>
            <person name="Wang H."/>
        </authorList>
    </citation>
    <scope>NUCLEOTIDE SEQUENCE</scope>
</reference>
<feature type="region of interest" description="Disordered" evidence="1">
    <location>
        <begin position="168"/>
        <end position="200"/>
    </location>
</feature>
<feature type="transmembrane region" description="Helical" evidence="2">
    <location>
        <begin position="84"/>
        <end position="104"/>
    </location>
</feature>
<evidence type="ECO:0008006" key="5">
    <source>
        <dbReference type="Google" id="ProtNLM"/>
    </source>
</evidence>
<dbReference type="EMBL" id="WNKQ01000001">
    <property type="protein sequence ID" value="KAF5854082.1"/>
    <property type="molecule type" value="Genomic_DNA"/>
</dbReference>
<sequence>MATRKTRVKPTPYPFLWFRLPRSAQLVSSLVVAGIMSHFLRELSRDGYTLPWTFILLMVVSILTIVALASTIVLHLYHGLNPGLNIAVNGSLGVLWIVSFGLLARWTSGTVAGVCDTSHWDSDTGVSICRQYKALFSFALLGLLATLLALAVDVKVLKGARTRGAFQPVDGMAGEGKGAPDNSQDPEANPNPIAARTRQVRGGEGYALPEEQFEYDDLAYHGAAGEIRRRSLERRT</sequence>
<protein>
    <recommendedName>
        <fullName evidence="5">MARVEL domain-containing protein</fullName>
    </recommendedName>
</protein>
<feature type="transmembrane region" description="Helical" evidence="2">
    <location>
        <begin position="52"/>
        <end position="77"/>
    </location>
</feature>
<evidence type="ECO:0000256" key="1">
    <source>
        <dbReference type="SAM" id="MobiDB-lite"/>
    </source>
</evidence>
<dbReference type="PANTHER" id="PTHR39608">
    <property type="entry name" value="INTEGRAL MEMBRANE PROTEIN (AFU_ORTHOLOGUE AFUA_5G08640)"/>
    <property type="match status" value="1"/>
</dbReference>